<proteinExistence type="predicted"/>
<evidence type="ECO:0000313" key="3">
    <source>
        <dbReference type="Proteomes" id="UP000499080"/>
    </source>
</evidence>
<dbReference type="Proteomes" id="UP000499080">
    <property type="component" value="Unassembled WGS sequence"/>
</dbReference>
<dbReference type="EMBL" id="BGPR01010311">
    <property type="protein sequence ID" value="GBN45494.1"/>
    <property type="molecule type" value="Genomic_DNA"/>
</dbReference>
<evidence type="ECO:0000256" key="1">
    <source>
        <dbReference type="SAM" id="MobiDB-lite"/>
    </source>
</evidence>
<keyword evidence="3" id="KW-1185">Reference proteome</keyword>
<gene>
    <name evidence="2" type="ORF">AVEN_90879_1</name>
</gene>
<feature type="compositionally biased region" description="Acidic residues" evidence="1">
    <location>
        <begin position="31"/>
        <end position="48"/>
    </location>
</feature>
<comment type="caution">
    <text evidence="2">The sequence shown here is derived from an EMBL/GenBank/DDBJ whole genome shotgun (WGS) entry which is preliminary data.</text>
</comment>
<dbReference type="AlphaFoldDB" id="A0A4Y2P2A4"/>
<reference evidence="2 3" key="1">
    <citation type="journal article" date="2019" name="Sci. Rep.">
        <title>Orb-weaving spider Araneus ventricosus genome elucidates the spidroin gene catalogue.</title>
        <authorList>
            <person name="Kono N."/>
            <person name="Nakamura H."/>
            <person name="Ohtoshi R."/>
            <person name="Moran D.A.P."/>
            <person name="Shinohara A."/>
            <person name="Yoshida Y."/>
            <person name="Fujiwara M."/>
            <person name="Mori M."/>
            <person name="Tomita M."/>
            <person name="Arakawa K."/>
        </authorList>
    </citation>
    <scope>NUCLEOTIDE SEQUENCE [LARGE SCALE GENOMIC DNA]</scope>
</reference>
<feature type="region of interest" description="Disordered" evidence="1">
    <location>
        <begin position="30"/>
        <end position="59"/>
    </location>
</feature>
<sequence length="75" mass="8230">MSGINSEEDLTVVDDLMVSAGITEQVILSEITDEMENGDKEDDDDDGTDPSQSLLTSQEALESVRSMRAFFIKSK</sequence>
<organism evidence="2 3">
    <name type="scientific">Araneus ventricosus</name>
    <name type="common">Orbweaver spider</name>
    <name type="synonym">Epeira ventricosa</name>
    <dbReference type="NCBI Taxonomy" id="182803"/>
    <lineage>
        <taxon>Eukaryota</taxon>
        <taxon>Metazoa</taxon>
        <taxon>Ecdysozoa</taxon>
        <taxon>Arthropoda</taxon>
        <taxon>Chelicerata</taxon>
        <taxon>Arachnida</taxon>
        <taxon>Araneae</taxon>
        <taxon>Araneomorphae</taxon>
        <taxon>Entelegynae</taxon>
        <taxon>Araneoidea</taxon>
        <taxon>Araneidae</taxon>
        <taxon>Araneus</taxon>
    </lineage>
</organism>
<evidence type="ECO:0000313" key="2">
    <source>
        <dbReference type="EMBL" id="GBN45494.1"/>
    </source>
</evidence>
<accession>A0A4Y2P2A4</accession>
<feature type="compositionally biased region" description="Polar residues" evidence="1">
    <location>
        <begin position="50"/>
        <end position="59"/>
    </location>
</feature>
<protein>
    <submittedName>
        <fullName evidence="2">Uncharacterized protein</fullName>
    </submittedName>
</protein>
<name>A0A4Y2P2A4_ARAVE</name>